<dbReference type="AlphaFoldDB" id="M1QAH2"/>
<gene>
    <name evidence="1" type="ORF">MmTuc01_1889</name>
</gene>
<name>M1QAH2_METMZ</name>
<sequence length="79" mass="9178">MVSGFRVFGSWLGVSYDRITLFKNSLKKGCHGKISVMDEKEFIKKRPYAISIKSIKDLEMIPTNIYYFHIIILVNDYGI</sequence>
<dbReference type="EMBL" id="CP004144">
    <property type="protein sequence ID" value="AGF97228.1"/>
    <property type="molecule type" value="Genomic_DNA"/>
</dbReference>
<protein>
    <submittedName>
        <fullName evidence="1">Uncharacterized protein</fullName>
    </submittedName>
</protein>
<dbReference type="BioCyc" id="MMAZ1236903:G139K-1801-MONOMER"/>
<reference evidence="1 2" key="1">
    <citation type="journal article" date="2013" name="Genome Announc.">
        <title>Complete Genome of a Methanosarcina mazei Strain Isolated from Sediment Samples from an Amazonian Flooded Area.</title>
        <authorList>
            <person name="Assis das Gracas D."/>
            <person name="Thiago Juca Ramos R."/>
            <person name="Vieira Araujo A.C."/>
            <person name="Zahlouth R."/>
            <person name="Ribeiro Carneiro A."/>
            <person name="Souza Lopes T."/>
            <person name="Azevedo Barauna R."/>
            <person name="Azevedo V."/>
            <person name="Cruz Schneider M.P."/>
            <person name="Pellizari V.H."/>
            <person name="Silva A."/>
        </authorList>
    </citation>
    <scope>NUCLEOTIDE SEQUENCE [LARGE SCALE GENOMIC DNA]</scope>
    <source>
        <strain evidence="1 2">Tuc01</strain>
    </source>
</reference>
<dbReference type="HOGENOM" id="CLU_2597762_0_0_2"/>
<accession>M1QAH2</accession>
<proteinExistence type="predicted"/>
<evidence type="ECO:0000313" key="2">
    <source>
        <dbReference type="Proteomes" id="UP000011718"/>
    </source>
</evidence>
<dbReference type="Proteomes" id="UP000011718">
    <property type="component" value="Chromosome"/>
</dbReference>
<dbReference type="KEGG" id="mmaz:MmTuc01_1889"/>
<organism evidence="1 2">
    <name type="scientific">Methanosarcina mazei Tuc01</name>
    <dbReference type="NCBI Taxonomy" id="1236903"/>
    <lineage>
        <taxon>Archaea</taxon>
        <taxon>Methanobacteriati</taxon>
        <taxon>Methanobacteriota</taxon>
        <taxon>Stenosarchaea group</taxon>
        <taxon>Methanomicrobia</taxon>
        <taxon>Methanosarcinales</taxon>
        <taxon>Methanosarcinaceae</taxon>
        <taxon>Methanosarcina</taxon>
    </lineage>
</organism>
<evidence type="ECO:0000313" key="1">
    <source>
        <dbReference type="EMBL" id="AGF97228.1"/>
    </source>
</evidence>